<comment type="similarity">
    <text evidence="1 6">Belongs to the sigma-70 factor family. ECF subfamily.</text>
</comment>
<dbReference type="PANTHER" id="PTHR43133:SF51">
    <property type="entry name" value="RNA POLYMERASE SIGMA FACTOR"/>
    <property type="match status" value="1"/>
</dbReference>
<dbReference type="CDD" id="cd06171">
    <property type="entry name" value="Sigma70_r4"/>
    <property type="match status" value="1"/>
</dbReference>
<dbReference type="RefSeq" id="WP_161982093.1">
    <property type="nucleotide sequence ID" value="NZ_BIFT01000001.1"/>
</dbReference>
<dbReference type="InterPro" id="IPR013324">
    <property type="entry name" value="RNA_pol_sigma_r3/r4-like"/>
</dbReference>
<dbReference type="Proteomes" id="UP000287171">
    <property type="component" value="Unassembled WGS sequence"/>
</dbReference>
<dbReference type="GO" id="GO:0006352">
    <property type="term" value="P:DNA-templated transcription initiation"/>
    <property type="evidence" value="ECO:0007669"/>
    <property type="project" value="InterPro"/>
</dbReference>
<keyword evidence="5 6" id="KW-0804">Transcription</keyword>
<keyword evidence="4 6" id="KW-0238">DNA-binding</keyword>
<dbReference type="InterPro" id="IPR039425">
    <property type="entry name" value="RNA_pol_sigma-70-like"/>
</dbReference>
<feature type="domain" description="RNA polymerase sigma factor 70 region 4 type 2" evidence="9">
    <location>
        <begin position="167"/>
        <end position="216"/>
    </location>
</feature>
<accession>A0A402B6K7</accession>
<evidence type="ECO:0000256" key="3">
    <source>
        <dbReference type="ARBA" id="ARBA00023082"/>
    </source>
</evidence>
<keyword evidence="3 6" id="KW-0731">Sigma factor</keyword>
<reference evidence="11" key="1">
    <citation type="submission" date="2018-12" db="EMBL/GenBank/DDBJ databases">
        <title>Tengunoibacter tsumagoiensis gen. nov., sp. nov., Dictyobacter kobayashii sp. nov., D. alpinus sp. nov., and D. joshuensis sp. nov. and description of Dictyobacteraceae fam. nov. within the order Ktedonobacterales isolated from Tengu-no-mugimeshi.</title>
        <authorList>
            <person name="Wang C.M."/>
            <person name="Zheng Y."/>
            <person name="Sakai Y."/>
            <person name="Toyoda A."/>
            <person name="Minakuchi Y."/>
            <person name="Abe K."/>
            <person name="Yokota A."/>
            <person name="Yabe S."/>
        </authorList>
    </citation>
    <scope>NUCLEOTIDE SEQUENCE [LARGE SCALE GENOMIC DNA]</scope>
    <source>
        <strain evidence="11">Uno16</strain>
    </source>
</reference>
<feature type="domain" description="RNA polymerase sigma-70 region 2" evidence="8">
    <location>
        <begin position="67"/>
        <end position="134"/>
    </location>
</feature>
<name>A0A402B6K7_9CHLR</name>
<dbReference type="Gene3D" id="1.10.1740.10">
    <property type="match status" value="1"/>
</dbReference>
<protein>
    <recommendedName>
        <fullName evidence="6">RNA polymerase sigma factor</fullName>
    </recommendedName>
</protein>
<feature type="coiled-coil region" evidence="7">
    <location>
        <begin position="22"/>
        <end position="49"/>
    </location>
</feature>
<dbReference type="InterPro" id="IPR000838">
    <property type="entry name" value="RNA_pol_sigma70_ECF_CS"/>
</dbReference>
<dbReference type="InterPro" id="IPR007627">
    <property type="entry name" value="RNA_pol_sigma70_r2"/>
</dbReference>
<dbReference type="GO" id="GO:0003677">
    <property type="term" value="F:DNA binding"/>
    <property type="evidence" value="ECO:0007669"/>
    <property type="project" value="UniProtKB-KW"/>
</dbReference>
<dbReference type="SUPFAM" id="SSF88946">
    <property type="entry name" value="Sigma2 domain of RNA polymerase sigma factors"/>
    <property type="match status" value="1"/>
</dbReference>
<evidence type="ECO:0000313" key="10">
    <source>
        <dbReference type="EMBL" id="GCE26986.1"/>
    </source>
</evidence>
<evidence type="ECO:0000256" key="7">
    <source>
        <dbReference type="SAM" id="Coils"/>
    </source>
</evidence>
<dbReference type="PANTHER" id="PTHR43133">
    <property type="entry name" value="RNA POLYMERASE ECF-TYPE SIGMA FACTO"/>
    <property type="match status" value="1"/>
</dbReference>
<dbReference type="Gene3D" id="1.10.10.10">
    <property type="entry name" value="Winged helix-like DNA-binding domain superfamily/Winged helix DNA-binding domain"/>
    <property type="match status" value="1"/>
</dbReference>
<dbReference type="EMBL" id="BIFT01000001">
    <property type="protein sequence ID" value="GCE26986.1"/>
    <property type="molecule type" value="Genomic_DNA"/>
</dbReference>
<dbReference type="InterPro" id="IPR036388">
    <property type="entry name" value="WH-like_DNA-bd_sf"/>
</dbReference>
<sequence>MVTATAQAQETILVPDESVELPDNIHAEIESQEQEIDEAEDKPEFLEQELLVTRAIQGDQAAFGEIVDQYSTLMLRTASMIVGDRDIAEDVVQDALIQAWHHLGDLRKAGALRPWLMRIVVNQCISFKRRLARTTAFMRQALSEQETDLMAQAADDYKGRMERDWDLARAIESLPLKQRVVIVLHYYNSMTLPEMAQTLQTSENTLKKRIQAALTNLRRILRSPAMEDEETPGGVIAGLVPSAA</sequence>
<dbReference type="SUPFAM" id="SSF88659">
    <property type="entry name" value="Sigma3 and sigma4 domains of RNA polymerase sigma factors"/>
    <property type="match status" value="1"/>
</dbReference>
<dbReference type="NCBIfam" id="TIGR02937">
    <property type="entry name" value="sigma70-ECF"/>
    <property type="match status" value="1"/>
</dbReference>
<dbReference type="Pfam" id="PF08281">
    <property type="entry name" value="Sigma70_r4_2"/>
    <property type="match status" value="1"/>
</dbReference>
<dbReference type="GO" id="GO:0016987">
    <property type="term" value="F:sigma factor activity"/>
    <property type="evidence" value="ECO:0007669"/>
    <property type="project" value="UniProtKB-KW"/>
</dbReference>
<dbReference type="InterPro" id="IPR014284">
    <property type="entry name" value="RNA_pol_sigma-70_dom"/>
</dbReference>
<dbReference type="InterPro" id="IPR013249">
    <property type="entry name" value="RNA_pol_sigma70_r4_t2"/>
</dbReference>
<dbReference type="InterPro" id="IPR013325">
    <property type="entry name" value="RNA_pol_sigma_r2"/>
</dbReference>
<organism evidence="10 11">
    <name type="scientific">Dictyobacter alpinus</name>
    <dbReference type="NCBI Taxonomy" id="2014873"/>
    <lineage>
        <taxon>Bacteria</taxon>
        <taxon>Bacillati</taxon>
        <taxon>Chloroflexota</taxon>
        <taxon>Ktedonobacteria</taxon>
        <taxon>Ktedonobacterales</taxon>
        <taxon>Dictyobacteraceae</taxon>
        <taxon>Dictyobacter</taxon>
    </lineage>
</organism>
<evidence type="ECO:0000256" key="1">
    <source>
        <dbReference type="ARBA" id="ARBA00010641"/>
    </source>
</evidence>
<proteinExistence type="inferred from homology"/>
<evidence type="ECO:0000259" key="8">
    <source>
        <dbReference type="Pfam" id="PF04542"/>
    </source>
</evidence>
<keyword evidence="7" id="KW-0175">Coiled coil</keyword>
<evidence type="ECO:0000256" key="2">
    <source>
        <dbReference type="ARBA" id="ARBA00023015"/>
    </source>
</evidence>
<evidence type="ECO:0000256" key="4">
    <source>
        <dbReference type="ARBA" id="ARBA00023125"/>
    </source>
</evidence>
<evidence type="ECO:0000256" key="5">
    <source>
        <dbReference type="ARBA" id="ARBA00023163"/>
    </source>
</evidence>
<dbReference type="GO" id="GO:0006950">
    <property type="term" value="P:response to stress"/>
    <property type="evidence" value="ECO:0007669"/>
    <property type="project" value="UniProtKB-ARBA"/>
</dbReference>
<dbReference type="Pfam" id="PF04542">
    <property type="entry name" value="Sigma70_r2"/>
    <property type="match status" value="1"/>
</dbReference>
<dbReference type="AlphaFoldDB" id="A0A402B6K7"/>
<evidence type="ECO:0000313" key="11">
    <source>
        <dbReference type="Proteomes" id="UP000287171"/>
    </source>
</evidence>
<keyword evidence="11" id="KW-1185">Reference proteome</keyword>
<keyword evidence="2 6" id="KW-0805">Transcription regulation</keyword>
<comment type="caution">
    <text evidence="10">The sequence shown here is derived from an EMBL/GenBank/DDBJ whole genome shotgun (WGS) entry which is preliminary data.</text>
</comment>
<gene>
    <name evidence="10" type="ORF">KDA_24700</name>
</gene>
<evidence type="ECO:0000256" key="6">
    <source>
        <dbReference type="RuleBase" id="RU000716"/>
    </source>
</evidence>
<evidence type="ECO:0000259" key="9">
    <source>
        <dbReference type="Pfam" id="PF08281"/>
    </source>
</evidence>
<dbReference type="PROSITE" id="PS01063">
    <property type="entry name" value="SIGMA70_ECF"/>
    <property type="match status" value="1"/>
</dbReference>